<evidence type="ECO:0000256" key="7">
    <source>
        <dbReference type="SAM" id="Phobius"/>
    </source>
</evidence>
<dbReference type="Gene3D" id="1.20.1250.20">
    <property type="entry name" value="MFS general substrate transporter like domains"/>
    <property type="match status" value="1"/>
</dbReference>
<dbReference type="InterPro" id="IPR011701">
    <property type="entry name" value="MFS"/>
</dbReference>
<feature type="transmembrane region" description="Helical" evidence="7">
    <location>
        <begin position="295"/>
        <end position="312"/>
    </location>
</feature>
<comment type="similarity">
    <text evidence="2">Belongs to the major facilitator superfamily. TCR/Tet family.</text>
</comment>
<sequence length="394" mass="43117">MNRTFWITALVAFINALSLTILIPVLYLYGRQFGLNDFQTSLLFSIYAIAQFFATPIIGKLSDRFGRKPLLIISLAGTVIANLIAGTATTASILFIARFLDGITGGNASVAQAIISDVTTPADRAKGFGIFGAAFGLGFVLGPAISLFAQQISLGAAFLVSGAIAFIALLITLFFLPETLQHKAERSHNIFDLGLENLIKGLTIPRVSILLIINFFIGTTFTIFTYAFQPYFLHVLNQDNRALTMMFFMFGVLGVIMQTWGVSVLNRKFNLVNILLFALFIRSLSFVLMSIWANITYFVIVSILFSLFNSLVQPMINTLISLNSNSQDQGTVMGINSSYLSISNAIGPVIAGLMVNQADPTTYRYPLYLAGVLTSIVLVFAIVTRRRYAAIVNE</sequence>
<dbReference type="PANTHER" id="PTHR23504:SF15">
    <property type="entry name" value="MAJOR FACILITATOR SUPERFAMILY (MFS) PROFILE DOMAIN-CONTAINING PROTEIN"/>
    <property type="match status" value="1"/>
</dbReference>
<dbReference type="PRINTS" id="PR01035">
    <property type="entry name" value="TCRTETA"/>
</dbReference>
<dbReference type="GO" id="GO:0005886">
    <property type="term" value="C:plasma membrane"/>
    <property type="evidence" value="ECO:0007669"/>
    <property type="project" value="UniProtKB-SubCell"/>
</dbReference>
<dbReference type="CDD" id="cd17330">
    <property type="entry name" value="MFS_SLC46_TetA_like"/>
    <property type="match status" value="1"/>
</dbReference>
<dbReference type="SUPFAM" id="SSF103473">
    <property type="entry name" value="MFS general substrate transporter"/>
    <property type="match status" value="1"/>
</dbReference>
<feature type="transmembrane region" description="Helical" evidence="7">
    <location>
        <begin position="367"/>
        <end position="384"/>
    </location>
</feature>
<dbReference type="EMBL" id="PVWG01000031">
    <property type="protein sequence ID" value="PSB17217.1"/>
    <property type="molecule type" value="Genomic_DNA"/>
</dbReference>
<keyword evidence="4 7" id="KW-0812">Transmembrane</keyword>
<dbReference type="OrthoDB" id="9793283at2"/>
<feature type="transmembrane region" description="Helical" evidence="7">
    <location>
        <begin position="41"/>
        <end position="59"/>
    </location>
</feature>
<feature type="transmembrane region" description="Helical" evidence="7">
    <location>
        <begin position="128"/>
        <end position="149"/>
    </location>
</feature>
<proteinExistence type="inferred from homology"/>
<feature type="transmembrane region" description="Helical" evidence="7">
    <location>
        <begin position="207"/>
        <end position="228"/>
    </location>
</feature>
<feature type="transmembrane region" description="Helical" evidence="7">
    <location>
        <begin position="269"/>
        <end position="289"/>
    </location>
</feature>
<evidence type="ECO:0000256" key="4">
    <source>
        <dbReference type="ARBA" id="ARBA00022692"/>
    </source>
</evidence>
<keyword evidence="10" id="KW-1185">Reference proteome</keyword>
<evidence type="ECO:0000256" key="5">
    <source>
        <dbReference type="ARBA" id="ARBA00022989"/>
    </source>
</evidence>
<protein>
    <submittedName>
        <fullName evidence="9">MFS transporter</fullName>
    </submittedName>
</protein>
<dbReference type="RefSeq" id="WP_073074117.1">
    <property type="nucleotide sequence ID" value="NZ_MPPI01000029.1"/>
</dbReference>
<evidence type="ECO:0000259" key="8">
    <source>
        <dbReference type="PROSITE" id="PS50850"/>
    </source>
</evidence>
<reference evidence="9 10" key="1">
    <citation type="submission" date="2018-02" db="EMBL/GenBank/DDBJ databases">
        <authorList>
            <person name="Cohen D.B."/>
            <person name="Kent A.D."/>
        </authorList>
    </citation>
    <scope>NUCLEOTIDE SEQUENCE [LARGE SCALE GENOMIC DNA]</scope>
    <source>
        <strain evidence="9 10">ULC007</strain>
    </source>
</reference>
<feature type="transmembrane region" description="Helical" evidence="7">
    <location>
        <begin position="240"/>
        <end position="257"/>
    </location>
</feature>
<organism evidence="9 10">
    <name type="scientific">Phormidesmis priestleyi ULC007</name>
    <dbReference type="NCBI Taxonomy" id="1920490"/>
    <lineage>
        <taxon>Bacteria</taxon>
        <taxon>Bacillati</taxon>
        <taxon>Cyanobacteriota</taxon>
        <taxon>Cyanophyceae</taxon>
        <taxon>Leptolyngbyales</taxon>
        <taxon>Leptolyngbyaceae</taxon>
        <taxon>Phormidesmis</taxon>
    </lineage>
</organism>
<dbReference type="PROSITE" id="PS50850">
    <property type="entry name" value="MFS"/>
    <property type="match status" value="1"/>
</dbReference>
<comment type="subcellular location">
    <subcellularLocation>
        <location evidence="1">Cell membrane</location>
        <topology evidence="1">Multi-pass membrane protein</topology>
    </subcellularLocation>
</comment>
<dbReference type="PANTHER" id="PTHR23504">
    <property type="entry name" value="MAJOR FACILITATOR SUPERFAMILY DOMAIN-CONTAINING PROTEIN 10"/>
    <property type="match status" value="1"/>
</dbReference>
<dbReference type="InterPro" id="IPR020846">
    <property type="entry name" value="MFS_dom"/>
</dbReference>
<dbReference type="InterPro" id="IPR001958">
    <property type="entry name" value="Tet-R_TetA/multi-R_MdtG-like"/>
</dbReference>
<evidence type="ECO:0000256" key="1">
    <source>
        <dbReference type="ARBA" id="ARBA00004651"/>
    </source>
</evidence>
<feature type="transmembrane region" description="Helical" evidence="7">
    <location>
        <begin position="155"/>
        <end position="176"/>
    </location>
</feature>
<evidence type="ECO:0000256" key="2">
    <source>
        <dbReference type="ARBA" id="ARBA00007520"/>
    </source>
</evidence>
<accession>A0A2T1D9U6</accession>
<dbReference type="GO" id="GO:0022857">
    <property type="term" value="F:transmembrane transporter activity"/>
    <property type="evidence" value="ECO:0007669"/>
    <property type="project" value="InterPro"/>
</dbReference>
<dbReference type="Pfam" id="PF07690">
    <property type="entry name" value="MFS_1"/>
    <property type="match status" value="2"/>
</dbReference>
<dbReference type="AlphaFoldDB" id="A0A2T1D9U6"/>
<feature type="transmembrane region" description="Helical" evidence="7">
    <location>
        <begin position="333"/>
        <end position="355"/>
    </location>
</feature>
<keyword evidence="5 7" id="KW-1133">Transmembrane helix</keyword>
<feature type="domain" description="Major facilitator superfamily (MFS) profile" evidence="8">
    <location>
        <begin position="4"/>
        <end position="389"/>
    </location>
</feature>
<dbReference type="InterPro" id="IPR005829">
    <property type="entry name" value="Sugar_transporter_CS"/>
</dbReference>
<evidence type="ECO:0000256" key="3">
    <source>
        <dbReference type="ARBA" id="ARBA00022448"/>
    </source>
</evidence>
<evidence type="ECO:0000256" key="6">
    <source>
        <dbReference type="ARBA" id="ARBA00023136"/>
    </source>
</evidence>
<dbReference type="InterPro" id="IPR036259">
    <property type="entry name" value="MFS_trans_sf"/>
</dbReference>
<reference evidence="9 10" key="2">
    <citation type="submission" date="2018-03" db="EMBL/GenBank/DDBJ databases">
        <title>The ancient ancestry and fast evolution of plastids.</title>
        <authorList>
            <person name="Moore K.R."/>
            <person name="Magnabosco C."/>
            <person name="Momper L."/>
            <person name="Gold D.A."/>
            <person name="Bosak T."/>
            <person name="Fournier G.P."/>
        </authorList>
    </citation>
    <scope>NUCLEOTIDE SEQUENCE [LARGE SCALE GENOMIC DNA]</scope>
    <source>
        <strain evidence="9 10">ULC007</strain>
    </source>
</reference>
<gene>
    <name evidence="9" type="ORF">C7B65_19425</name>
</gene>
<evidence type="ECO:0000313" key="9">
    <source>
        <dbReference type="EMBL" id="PSB17217.1"/>
    </source>
</evidence>
<dbReference type="Proteomes" id="UP000238634">
    <property type="component" value="Unassembled WGS sequence"/>
</dbReference>
<keyword evidence="3" id="KW-0813">Transport</keyword>
<keyword evidence="6 7" id="KW-0472">Membrane</keyword>
<feature type="transmembrane region" description="Helical" evidence="7">
    <location>
        <begin position="6"/>
        <end position="29"/>
    </location>
</feature>
<feature type="transmembrane region" description="Helical" evidence="7">
    <location>
        <begin position="71"/>
        <end position="97"/>
    </location>
</feature>
<dbReference type="PROSITE" id="PS00216">
    <property type="entry name" value="SUGAR_TRANSPORT_1"/>
    <property type="match status" value="1"/>
</dbReference>
<dbReference type="STRING" id="1920490.GCA_001895925_05204"/>
<evidence type="ECO:0000313" key="10">
    <source>
        <dbReference type="Proteomes" id="UP000238634"/>
    </source>
</evidence>
<name>A0A2T1D9U6_9CYAN</name>
<comment type="caution">
    <text evidence="9">The sequence shown here is derived from an EMBL/GenBank/DDBJ whole genome shotgun (WGS) entry which is preliminary data.</text>
</comment>